<protein>
    <submittedName>
        <fullName evidence="2">VOC family protein</fullName>
    </submittedName>
</protein>
<name>A0ABR7Y600_9SPHI</name>
<dbReference type="EMBL" id="JACNYK010000003">
    <property type="protein sequence ID" value="MBD1426688.1"/>
    <property type="molecule type" value="Genomic_DNA"/>
</dbReference>
<reference evidence="2 3" key="1">
    <citation type="submission" date="2020-08" db="EMBL/GenBank/DDBJ databases">
        <title>Sphingobacterium sp. DN00404 isolated from aquaculture water.</title>
        <authorList>
            <person name="Zhang M."/>
        </authorList>
    </citation>
    <scope>NUCLEOTIDE SEQUENCE [LARGE SCALE GENOMIC DNA]</scope>
    <source>
        <strain evidence="2 3">KCTC 32294</strain>
    </source>
</reference>
<comment type="caution">
    <text evidence="2">The sequence shown here is derived from an EMBL/GenBank/DDBJ whole genome shotgun (WGS) entry which is preliminary data.</text>
</comment>
<dbReference type="PROSITE" id="PS51819">
    <property type="entry name" value="VOC"/>
    <property type="match status" value="1"/>
</dbReference>
<sequence>MITRATQITILVKDVEEAKRFYTEKLGFTVCVDQMFSPDWRYLAVAPQRDNATIFELVNAETPEQHKLVGNQAGGQVFIMFHSSDIEGDYIAMKEKGVIFHGAPAAVPGGRGVGFEDLYGNQFDLYQPD</sequence>
<organism evidence="2 3">
    <name type="scientific">Sphingobacterium arenae</name>
    <dbReference type="NCBI Taxonomy" id="1280598"/>
    <lineage>
        <taxon>Bacteria</taxon>
        <taxon>Pseudomonadati</taxon>
        <taxon>Bacteroidota</taxon>
        <taxon>Sphingobacteriia</taxon>
        <taxon>Sphingobacteriales</taxon>
        <taxon>Sphingobacteriaceae</taxon>
        <taxon>Sphingobacterium</taxon>
    </lineage>
</organism>
<dbReference type="RefSeq" id="WP_190309826.1">
    <property type="nucleotide sequence ID" value="NZ_JACNYK010000003.1"/>
</dbReference>
<evidence type="ECO:0000259" key="1">
    <source>
        <dbReference type="PROSITE" id="PS51819"/>
    </source>
</evidence>
<proteinExistence type="predicted"/>
<dbReference type="InterPro" id="IPR004360">
    <property type="entry name" value="Glyas_Fos-R_dOase_dom"/>
</dbReference>
<keyword evidence="3" id="KW-1185">Reference proteome</keyword>
<gene>
    <name evidence="2" type="ORF">H8B17_13940</name>
</gene>
<dbReference type="Gene3D" id="3.10.180.10">
    <property type="entry name" value="2,3-Dihydroxybiphenyl 1,2-Dioxygenase, domain 1"/>
    <property type="match status" value="1"/>
</dbReference>
<evidence type="ECO:0000313" key="3">
    <source>
        <dbReference type="Proteomes" id="UP000606494"/>
    </source>
</evidence>
<feature type="domain" description="VOC" evidence="1">
    <location>
        <begin position="4"/>
        <end position="128"/>
    </location>
</feature>
<dbReference type="Proteomes" id="UP000606494">
    <property type="component" value="Unassembled WGS sequence"/>
</dbReference>
<dbReference type="PANTHER" id="PTHR36437">
    <property type="entry name" value="GLYOXALASE/BLEOMYCIN RESISTANCE PROTEIN/DIOXYGENASE"/>
    <property type="match status" value="1"/>
</dbReference>
<dbReference type="SUPFAM" id="SSF54593">
    <property type="entry name" value="Glyoxalase/Bleomycin resistance protein/Dihydroxybiphenyl dioxygenase"/>
    <property type="match status" value="1"/>
</dbReference>
<dbReference type="Pfam" id="PF00903">
    <property type="entry name" value="Glyoxalase"/>
    <property type="match status" value="1"/>
</dbReference>
<dbReference type="PANTHER" id="PTHR36437:SF2">
    <property type="entry name" value="GLYOXALASE_BLEOMYCIN RESISTANCE PROTEIN_DIOXYGENASE"/>
    <property type="match status" value="1"/>
</dbReference>
<evidence type="ECO:0000313" key="2">
    <source>
        <dbReference type="EMBL" id="MBD1426688.1"/>
    </source>
</evidence>
<accession>A0ABR7Y600</accession>
<dbReference type="InterPro" id="IPR037523">
    <property type="entry name" value="VOC_core"/>
</dbReference>
<dbReference type="InterPro" id="IPR029068">
    <property type="entry name" value="Glyas_Bleomycin-R_OHBP_Dase"/>
</dbReference>